<dbReference type="OrthoDB" id="9806726at2"/>
<name>A0A133ZV66_9BACL</name>
<dbReference type="EMBL" id="LSDC01000076">
    <property type="protein sequence ID" value="KXB59332.1"/>
    <property type="molecule type" value="Genomic_DNA"/>
</dbReference>
<evidence type="ECO:0000313" key="6">
    <source>
        <dbReference type="Proteomes" id="UP000070355"/>
    </source>
</evidence>
<gene>
    <name evidence="5" type="ORF">HMPREF3186_01150</name>
</gene>
<dbReference type="PROSITE" id="PS00211">
    <property type="entry name" value="ABC_TRANSPORTER_1"/>
    <property type="match status" value="1"/>
</dbReference>
<proteinExistence type="predicted"/>
<keyword evidence="3 5" id="KW-0067">ATP-binding</keyword>
<comment type="caution">
    <text evidence="5">The sequence shown here is derived from an EMBL/GenBank/DDBJ whole genome shotgun (WGS) entry which is preliminary data.</text>
</comment>
<dbReference type="InterPro" id="IPR027417">
    <property type="entry name" value="P-loop_NTPase"/>
</dbReference>
<dbReference type="Gene3D" id="3.40.50.300">
    <property type="entry name" value="P-loop containing nucleotide triphosphate hydrolases"/>
    <property type="match status" value="1"/>
</dbReference>
<keyword evidence="1" id="KW-0813">Transport</keyword>
<dbReference type="PROSITE" id="PS50893">
    <property type="entry name" value="ABC_TRANSPORTER_2"/>
    <property type="match status" value="1"/>
</dbReference>
<dbReference type="SUPFAM" id="SSF52540">
    <property type="entry name" value="P-loop containing nucleoside triphosphate hydrolases"/>
    <property type="match status" value="1"/>
</dbReference>
<dbReference type="PANTHER" id="PTHR42734">
    <property type="entry name" value="METAL TRANSPORT SYSTEM ATP-BINDING PROTEIN TM_0124-RELATED"/>
    <property type="match status" value="1"/>
</dbReference>
<evidence type="ECO:0000256" key="1">
    <source>
        <dbReference type="ARBA" id="ARBA00022448"/>
    </source>
</evidence>
<dbReference type="GO" id="GO:0005524">
    <property type="term" value="F:ATP binding"/>
    <property type="evidence" value="ECO:0007669"/>
    <property type="project" value="UniProtKB-KW"/>
</dbReference>
<dbReference type="InterPro" id="IPR017871">
    <property type="entry name" value="ABC_transporter-like_CS"/>
</dbReference>
<dbReference type="SMART" id="SM00382">
    <property type="entry name" value="AAA"/>
    <property type="match status" value="1"/>
</dbReference>
<dbReference type="GO" id="GO:0016887">
    <property type="term" value="F:ATP hydrolysis activity"/>
    <property type="evidence" value="ECO:0007669"/>
    <property type="project" value="InterPro"/>
</dbReference>
<dbReference type="PATRIC" id="fig|1379.3.peg.1129"/>
<evidence type="ECO:0000256" key="2">
    <source>
        <dbReference type="ARBA" id="ARBA00022741"/>
    </source>
</evidence>
<dbReference type="AlphaFoldDB" id="A0A133ZV66"/>
<dbReference type="InterPro" id="IPR050153">
    <property type="entry name" value="Metal_Ion_Import_ABC"/>
</dbReference>
<sequence length="236" mass="26415">MAELKIKNLTYSIGDKTILDNITFSVTSGDVIAVVGKNGVGKTTLLNNILEKLNKTSQITLVGENPTLGYVPQFRQIDEELPLSAADFVSLPIQKGLLPWLSKKEKSSIKEALELTNSLKLQNKSIGTLSGGEKQRIFLAQALVNKPNLLLLDEFTSNLDKTSEIECMTLVKEITKKENIITLCITHELSLIDEKYVDKILYLEEGCFKFISIEDYNIEKNNLKLCKHYVGDNNYA</sequence>
<evidence type="ECO:0000259" key="4">
    <source>
        <dbReference type="PROSITE" id="PS50893"/>
    </source>
</evidence>
<dbReference type="Pfam" id="PF00005">
    <property type="entry name" value="ABC_tran"/>
    <property type="match status" value="1"/>
</dbReference>
<reference evidence="6" key="1">
    <citation type="submission" date="2016-01" db="EMBL/GenBank/DDBJ databases">
        <authorList>
            <person name="Mitreva M."/>
            <person name="Pepin K.H."/>
            <person name="Mihindukulasuriya K.A."/>
            <person name="Fulton R."/>
            <person name="Fronick C."/>
            <person name="O'Laughlin M."/>
            <person name="Miner T."/>
            <person name="Herter B."/>
            <person name="Rosa B.A."/>
            <person name="Cordes M."/>
            <person name="Tomlinson C."/>
            <person name="Wollam A."/>
            <person name="Palsikar V.B."/>
            <person name="Mardis E.R."/>
            <person name="Wilson R.K."/>
        </authorList>
    </citation>
    <scope>NUCLEOTIDE SEQUENCE [LARGE SCALE GENOMIC DNA]</scope>
    <source>
        <strain evidence="6">DNF01167</strain>
    </source>
</reference>
<dbReference type="Proteomes" id="UP000070355">
    <property type="component" value="Unassembled WGS sequence"/>
</dbReference>
<evidence type="ECO:0000256" key="3">
    <source>
        <dbReference type="ARBA" id="ARBA00022840"/>
    </source>
</evidence>
<dbReference type="RefSeq" id="WP_060914290.1">
    <property type="nucleotide sequence ID" value="NZ_JAWFGB010000002.1"/>
</dbReference>
<accession>A0A133ZV66</accession>
<dbReference type="InterPro" id="IPR003439">
    <property type="entry name" value="ABC_transporter-like_ATP-bd"/>
</dbReference>
<dbReference type="InterPro" id="IPR003593">
    <property type="entry name" value="AAA+_ATPase"/>
</dbReference>
<dbReference type="STRING" id="1379.HMPREF3186_01150"/>
<evidence type="ECO:0000313" key="5">
    <source>
        <dbReference type="EMBL" id="KXB59332.1"/>
    </source>
</evidence>
<keyword evidence="2" id="KW-0547">Nucleotide-binding</keyword>
<protein>
    <submittedName>
        <fullName evidence="5">ABC transporter, ATP-binding protein</fullName>
    </submittedName>
</protein>
<feature type="domain" description="ABC transporter" evidence="4">
    <location>
        <begin position="4"/>
        <end position="230"/>
    </location>
</feature>
<organism evidence="5 6">
    <name type="scientific">Gemella haemolysans</name>
    <dbReference type="NCBI Taxonomy" id="1379"/>
    <lineage>
        <taxon>Bacteria</taxon>
        <taxon>Bacillati</taxon>
        <taxon>Bacillota</taxon>
        <taxon>Bacilli</taxon>
        <taxon>Bacillales</taxon>
        <taxon>Gemellaceae</taxon>
        <taxon>Gemella</taxon>
    </lineage>
</organism>